<dbReference type="EMBL" id="JARKHS020016634">
    <property type="protein sequence ID" value="KAK8773584.1"/>
    <property type="molecule type" value="Genomic_DNA"/>
</dbReference>
<name>A0AAQ4EFY8_AMBAM</name>
<comment type="caution">
    <text evidence="1">The sequence shown here is derived from an EMBL/GenBank/DDBJ whole genome shotgun (WGS) entry which is preliminary data.</text>
</comment>
<evidence type="ECO:0000313" key="2">
    <source>
        <dbReference type="Proteomes" id="UP001321473"/>
    </source>
</evidence>
<sequence length="91" mass="10115">MLMEQQHRLAQENENLSNELQACKAAFALPIGDGEVAVNRWPPQNDAEPHHTCSSEIVPVSEVKRPDITSPSRLKNKIKGTIDQLKVSLDT</sequence>
<keyword evidence="2" id="KW-1185">Reference proteome</keyword>
<accession>A0AAQ4EFY8</accession>
<dbReference type="Proteomes" id="UP001321473">
    <property type="component" value="Unassembled WGS sequence"/>
</dbReference>
<organism evidence="1 2">
    <name type="scientific">Amblyomma americanum</name>
    <name type="common">Lone star tick</name>
    <dbReference type="NCBI Taxonomy" id="6943"/>
    <lineage>
        <taxon>Eukaryota</taxon>
        <taxon>Metazoa</taxon>
        <taxon>Ecdysozoa</taxon>
        <taxon>Arthropoda</taxon>
        <taxon>Chelicerata</taxon>
        <taxon>Arachnida</taxon>
        <taxon>Acari</taxon>
        <taxon>Parasitiformes</taxon>
        <taxon>Ixodida</taxon>
        <taxon>Ixodoidea</taxon>
        <taxon>Ixodidae</taxon>
        <taxon>Amblyomminae</taxon>
        <taxon>Amblyomma</taxon>
    </lineage>
</organism>
<dbReference type="AlphaFoldDB" id="A0AAQ4EFY8"/>
<gene>
    <name evidence="1" type="ORF">V5799_011883</name>
</gene>
<protein>
    <submittedName>
        <fullName evidence="1">Uncharacterized protein</fullName>
    </submittedName>
</protein>
<evidence type="ECO:0000313" key="1">
    <source>
        <dbReference type="EMBL" id="KAK8773584.1"/>
    </source>
</evidence>
<reference evidence="1 2" key="1">
    <citation type="journal article" date="2023" name="Arcadia Sci">
        <title>De novo assembly of a long-read Amblyomma americanum tick genome.</title>
        <authorList>
            <person name="Chou S."/>
            <person name="Poskanzer K.E."/>
            <person name="Rollins M."/>
            <person name="Thuy-Boun P.S."/>
        </authorList>
    </citation>
    <scope>NUCLEOTIDE SEQUENCE [LARGE SCALE GENOMIC DNA]</scope>
    <source>
        <strain evidence="1">F_SG_1</strain>
        <tissue evidence="1">Salivary glands</tissue>
    </source>
</reference>
<proteinExistence type="predicted"/>